<dbReference type="Proteomes" id="UP001597011">
    <property type="component" value="Unassembled WGS sequence"/>
</dbReference>
<keyword evidence="1" id="KW-0472">Membrane</keyword>
<protein>
    <submittedName>
        <fullName evidence="2">DUF3784 domain-containing protein</fullName>
    </submittedName>
</protein>
<dbReference type="InterPro" id="IPR017259">
    <property type="entry name" value="UCP037672"/>
</dbReference>
<reference evidence="3" key="1">
    <citation type="journal article" date="2019" name="Int. J. Syst. Evol. Microbiol.">
        <title>The Global Catalogue of Microorganisms (GCM) 10K type strain sequencing project: providing services to taxonomists for standard genome sequencing and annotation.</title>
        <authorList>
            <consortium name="The Broad Institute Genomics Platform"/>
            <consortium name="The Broad Institute Genome Sequencing Center for Infectious Disease"/>
            <person name="Wu L."/>
            <person name="Ma J."/>
        </authorList>
    </citation>
    <scope>NUCLEOTIDE SEQUENCE [LARGE SCALE GENOMIC DNA]</scope>
    <source>
        <strain evidence="3">CCUG 60529</strain>
    </source>
</reference>
<organism evidence="2 3">
    <name type="scientific">Mariniflexile aquimaris</name>
    <dbReference type="NCBI Taxonomy" id="881009"/>
    <lineage>
        <taxon>Bacteria</taxon>
        <taxon>Pseudomonadati</taxon>
        <taxon>Bacteroidota</taxon>
        <taxon>Flavobacteriia</taxon>
        <taxon>Flavobacteriales</taxon>
        <taxon>Flavobacteriaceae</taxon>
        <taxon>Mariniflexile</taxon>
    </lineage>
</organism>
<feature type="transmembrane region" description="Helical" evidence="1">
    <location>
        <begin position="71"/>
        <end position="91"/>
    </location>
</feature>
<feature type="transmembrane region" description="Helical" evidence="1">
    <location>
        <begin position="46"/>
        <end position="65"/>
    </location>
</feature>
<dbReference type="RefSeq" id="WP_379940558.1">
    <property type="nucleotide sequence ID" value="NZ_JBHTIB010000008.1"/>
</dbReference>
<sequence length="100" mass="11444">MITVAIIFIVLGILIKYGKMYFLIAGYNTMSKTEKSKYDIEGIATIFRNAMFGMALIIIIGYFLAKWMENPRIEFIALMLAIFSGVPYLLIKANSKKYKK</sequence>
<evidence type="ECO:0000313" key="3">
    <source>
        <dbReference type="Proteomes" id="UP001597011"/>
    </source>
</evidence>
<keyword evidence="1" id="KW-0812">Transmembrane</keyword>
<keyword evidence="1" id="KW-1133">Transmembrane helix</keyword>
<accession>A0ABW3BRX3</accession>
<evidence type="ECO:0000313" key="2">
    <source>
        <dbReference type="EMBL" id="MFD0835418.1"/>
    </source>
</evidence>
<feature type="transmembrane region" description="Helical" evidence="1">
    <location>
        <begin position="6"/>
        <end position="25"/>
    </location>
</feature>
<evidence type="ECO:0000256" key="1">
    <source>
        <dbReference type="SAM" id="Phobius"/>
    </source>
</evidence>
<name>A0ABW3BRX3_9FLAO</name>
<dbReference type="EMBL" id="JBHTIB010000008">
    <property type="protein sequence ID" value="MFD0835418.1"/>
    <property type="molecule type" value="Genomic_DNA"/>
</dbReference>
<proteinExistence type="predicted"/>
<comment type="caution">
    <text evidence="2">The sequence shown here is derived from an EMBL/GenBank/DDBJ whole genome shotgun (WGS) entry which is preliminary data.</text>
</comment>
<gene>
    <name evidence="2" type="ORF">ACFQ0I_06550</name>
</gene>
<dbReference type="Pfam" id="PF12650">
    <property type="entry name" value="DUF3784"/>
    <property type="match status" value="1"/>
</dbReference>
<keyword evidence="3" id="KW-1185">Reference proteome</keyword>